<keyword evidence="4" id="KW-1185">Reference proteome</keyword>
<dbReference type="InterPro" id="IPR045584">
    <property type="entry name" value="Pilin-like"/>
</dbReference>
<dbReference type="PRINTS" id="PR00813">
    <property type="entry name" value="BCTERIALGSPG"/>
</dbReference>
<dbReference type="AlphaFoldDB" id="A0AA48K8E6"/>
<evidence type="ECO:0008006" key="5">
    <source>
        <dbReference type="Google" id="ProtNLM"/>
    </source>
</evidence>
<protein>
    <recommendedName>
        <fullName evidence="5">Prepilin-type N-terminal cleavage/methylation domain-containing protein</fullName>
    </recommendedName>
</protein>
<dbReference type="PROSITE" id="PS00409">
    <property type="entry name" value="PROKAR_NTER_METHYL"/>
    <property type="match status" value="1"/>
</dbReference>
<keyword evidence="1" id="KW-0488">Methylation</keyword>
<evidence type="ECO:0000313" key="3">
    <source>
        <dbReference type="EMBL" id="BDU72201.1"/>
    </source>
</evidence>
<gene>
    <name evidence="3" type="ORF">METEAL_13750</name>
</gene>
<feature type="transmembrane region" description="Helical" evidence="2">
    <location>
        <begin position="12"/>
        <end position="31"/>
    </location>
</feature>
<keyword evidence="2" id="KW-0812">Transmembrane</keyword>
<evidence type="ECO:0000256" key="1">
    <source>
        <dbReference type="ARBA" id="ARBA00022481"/>
    </source>
</evidence>
<keyword evidence="2" id="KW-1133">Transmembrane helix</keyword>
<dbReference type="SUPFAM" id="SSF54523">
    <property type="entry name" value="Pili subunits"/>
    <property type="match status" value="1"/>
</dbReference>
<dbReference type="Gene3D" id="3.30.700.10">
    <property type="entry name" value="Glycoprotein, Type 4 Pilin"/>
    <property type="match status" value="1"/>
</dbReference>
<name>A0AA48K8E6_9BACT</name>
<evidence type="ECO:0000256" key="2">
    <source>
        <dbReference type="SAM" id="Phobius"/>
    </source>
</evidence>
<sequence length="230" mass="23489">MKNTKGFTLVEAAVAIGVVAVLSGIIIPLVLKSMRDAKMARARNDLMVIAGALAHQMKDTGTRPRAAVAGGGPSGAGDAVWYTEGRIPEVAAAAGAAAAALPARGFNTLENLLSVAVHDVLGNALFGFPARVAGDEFGYKGPYLAADAARRTDPWGNAYVILGYNANGQASGGPIWVVSAGEGRTILDVNLVLAGGVARPGAVGGAYPGTYPTNWNYNGQSETNLAVRVN</sequence>
<dbReference type="EMBL" id="AP027080">
    <property type="protein sequence ID" value="BDU72201.1"/>
    <property type="molecule type" value="Genomic_DNA"/>
</dbReference>
<reference evidence="4" key="1">
    <citation type="journal article" date="2023" name="Int. J. Syst. Evol. Microbiol.">
        <title>Mesoterricola silvestris gen. nov., sp. nov., Mesoterricola sediminis sp. nov., Geothrix oryzae sp. nov., Geothrix edaphica sp. nov., Geothrix rubra sp. nov., and Geothrix limicola sp. nov., six novel members of Acidobacteriota isolated from soils.</title>
        <authorList>
            <person name="Itoh H."/>
            <person name="Sugisawa Y."/>
            <person name="Mise K."/>
            <person name="Xu Z."/>
            <person name="Kuniyasu M."/>
            <person name="Ushijima N."/>
            <person name="Kawano K."/>
            <person name="Kobayashi E."/>
            <person name="Shiratori Y."/>
            <person name="Masuda Y."/>
            <person name="Senoo K."/>
        </authorList>
    </citation>
    <scope>NUCLEOTIDE SEQUENCE [LARGE SCALE GENOMIC DNA]</scope>
    <source>
        <strain evidence="4">W79</strain>
    </source>
</reference>
<dbReference type="KEGG" id="msil:METEAL_13750"/>
<proteinExistence type="predicted"/>
<dbReference type="InterPro" id="IPR000983">
    <property type="entry name" value="Bac_GSPG_pilin"/>
</dbReference>
<accession>A0AA48K8E6</accession>
<evidence type="ECO:0000313" key="4">
    <source>
        <dbReference type="Proteomes" id="UP001238179"/>
    </source>
</evidence>
<dbReference type="Pfam" id="PF07963">
    <property type="entry name" value="N_methyl"/>
    <property type="match status" value="1"/>
</dbReference>
<dbReference type="GO" id="GO:0015627">
    <property type="term" value="C:type II protein secretion system complex"/>
    <property type="evidence" value="ECO:0007669"/>
    <property type="project" value="InterPro"/>
</dbReference>
<dbReference type="Proteomes" id="UP001238179">
    <property type="component" value="Chromosome"/>
</dbReference>
<organism evidence="3 4">
    <name type="scientific">Mesoterricola silvestris</name>
    <dbReference type="NCBI Taxonomy" id="2927979"/>
    <lineage>
        <taxon>Bacteria</taxon>
        <taxon>Pseudomonadati</taxon>
        <taxon>Acidobacteriota</taxon>
        <taxon>Holophagae</taxon>
        <taxon>Holophagales</taxon>
        <taxon>Holophagaceae</taxon>
        <taxon>Mesoterricola</taxon>
    </lineage>
</organism>
<dbReference type="RefSeq" id="WP_316415112.1">
    <property type="nucleotide sequence ID" value="NZ_AP027080.1"/>
</dbReference>
<keyword evidence="2" id="KW-0472">Membrane</keyword>
<dbReference type="GO" id="GO:0015628">
    <property type="term" value="P:protein secretion by the type II secretion system"/>
    <property type="evidence" value="ECO:0007669"/>
    <property type="project" value="InterPro"/>
</dbReference>
<dbReference type="InterPro" id="IPR012902">
    <property type="entry name" value="N_methyl_site"/>
</dbReference>